<evidence type="ECO:0000313" key="4">
    <source>
        <dbReference type="Proteomes" id="UP001278188"/>
    </source>
</evidence>
<dbReference type="RefSeq" id="WP_087512493.1">
    <property type="nucleotide sequence ID" value="NZ_CP032134.1"/>
</dbReference>
<organism evidence="1 3">
    <name type="scientific">Acinetobacter chinensis</name>
    <dbReference type="NCBI Taxonomy" id="2004650"/>
    <lineage>
        <taxon>Bacteria</taxon>
        <taxon>Pseudomonadati</taxon>
        <taxon>Pseudomonadota</taxon>
        <taxon>Gammaproteobacteria</taxon>
        <taxon>Moraxellales</taxon>
        <taxon>Moraxellaceae</taxon>
        <taxon>Acinetobacter</taxon>
    </lineage>
</organism>
<accession>A0A3B7LWL4</accession>
<reference evidence="3" key="1">
    <citation type="submission" date="2018-09" db="EMBL/GenBank/DDBJ databases">
        <title>The complete genome of Acinetobacter sp. strain WCHAc010005.</title>
        <authorList>
            <person name="Hu Y."/>
            <person name="Long H."/>
            <person name="Feng Y."/>
            <person name="Zong Z."/>
        </authorList>
    </citation>
    <scope>NUCLEOTIDE SEQUENCE [LARGE SCALE GENOMIC DNA]</scope>
    <source>
        <strain evidence="3">WCHAc010005</strain>
    </source>
</reference>
<dbReference type="InterPro" id="IPR021490">
    <property type="entry name" value="DUF3144"/>
</dbReference>
<sequence>MSEENQLPEDDQFYERADEFISLANKQCNSVSESEFETQAAKVSASFMYANARFSTWLTACGYSNADDMRNNKELILQYFLDQYKMMLEDNFEEYASNFEEYMNVEAEEVKRFV</sequence>
<protein>
    <submittedName>
        <fullName evidence="1">DUF3144 domain-containing protein</fullName>
    </submittedName>
</protein>
<dbReference type="EMBL" id="CP032134">
    <property type="protein sequence ID" value="AXY57172.1"/>
    <property type="molecule type" value="Genomic_DNA"/>
</dbReference>
<dbReference type="Proteomes" id="UP001278188">
    <property type="component" value="Unassembled WGS sequence"/>
</dbReference>
<reference evidence="1" key="2">
    <citation type="journal article" date="2019" name="J. Microbiol.">
        <title>Acinetobacter chinensis, a novel Acinetobacter species, carrying blaNDM-1, recovered from hospital sewage.</title>
        <authorList>
            <person name="Hu Y."/>
            <person name="Feng Y."/>
            <person name="Qin J."/>
            <person name="Zhang X."/>
            <person name="Zong Z."/>
        </authorList>
    </citation>
    <scope>NUCLEOTIDE SEQUENCE</scope>
    <source>
        <strain evidence="1">WCHAc010005</strain>
    </source>
</reference>
<reference evidence="2 4" key="3">
    <citation type="submission" date="2023-06" db="EMBL/GenBank/DDBJ databases">
        <title>Genomic Analysis of Acinetobacter Strains Recovered from South Australian Aquatic Samples provides Insights into the Circulation of Antibiotic Resistance determinants in the Environment.</title>
        <authorList>
            <person name="Tobin L."/>
            <person name="Jarocki V.M."/>
            <person name="Kenyon J."/>
            <person name="Drigo B."/>
            <person name="Donner E."/>
            <person name="Djordjevic S.P."/>
            <person name="Hamidian M."/>
        </authorList>
    </citation>
    <scope>NUCLEOTIDE SEQUENCE [LARGE SCALE GENOMIC DNA]</scope>
    <source>
        <strain evidence="2 4">SAAc652</strain>
    </source>
</reference>
<dbReference type="Pfam" id="PF11342">
    <property type="entry name" value="DUF3144"/>
    <property type="match status" value="1"/>
</dbReference>
<evidence type="ECO:0000313" key="1">
    <source>
        <dbReference type="EMBL" id="AXY57172.1"/>
    </source>
</evidence>
<keyword evidence="4" id="KW-1185">Reference proteome</keyword>
<evidence type="ECO:0000313" key="3">
    <source>
        <dbReference type="Proteomes" id="UP000263753"/>
    </source>
</evidence>
<proteinExistence type="predicted"/>
<gene>
    <name evidence="1" type="ORF">CDG60_11720</name>
    <name evidence="2" type="ORF">QR674_06695</name>
</gene>
<dbReference type="Proteomes" id="UP000263753">
    <property type="component" value="Chromosome"/>
</dbReference>
<evidence type="ECO:0000313" key="2">
    <source>
        <dbReference type="EMBL" id="MDV2468667.1"/>
    </source>
</evidence>
<dbReference type="Gene3D" id="1.10.287.3020">
    <property type="match status" value="1"/>
</dbReference>
<dbReference type="AlphaFoldDB" id="A0A3B7LWL4"/>
<dbReference type="KEGG" id="achi:CDG60_11720"/>
<dbReference type="EMBL" id="JASVDY010000002">
    <property type="protein sequence ID" value="MDV2468667.1"/>
    <property type="molecule type" value="Genomic_DNA"/>
</dbReference>
<name>A0A3B7LWL4_9GAMM</name>